<accession>S7PWE4</accession>
<dbReference type="PANTHER" id="PTHR13031">
    <property type="entry name" value="RIBONUCLEASE P SUBUNIT P30"/>
    <property type="match status" value="1"/>
</dbReference>
<feature type="region of interest" description="Disordered" evidence="4">
    <location>
        <begin position="231"/>
        <end position="290"/>
    </location>
</feature>
<dbReference type="Gene3D" id="3.20.20.140">
    <property type="entry name" value="Metal-dependent hydrolases"/>
    <property type="match status" value="1"/>
</dbReference>
<evidence type="ECO:0000313" key="5">
    <source>
        <dbReference type="EMBL" id="EPQ51647.1"/>
    </source>
</evidence>
<dbReference type="GO" id="GO:0005655">
    <property type="term" value="C:nucleolar ribonuclease P complex"/>
    <property type="evidence" value="ECO:0007669"/>
    <property type="project" value="TreeGrafter"/>
</dbReference>
<evidence type="ECO:0000256" key="2">
    <source>
        <dbReference type="ARBA" id="ARBA00007331"/>
    </source>
</evidence>
<dbReference type="InterPro" id="IPR002738">
    <property type="entry name" value="RNase_P_p30"/>
</dbReference>
<reference evidence="5 6" key="1">
    <citation type="journal article" date="2012" name="Science">
        <title>The Paleozoic origin of enzymatic lignin decomposition reconstructed from 31 fungal genomes.</title>
        <authorList>
            <person name="Floudas D."/>
            <person name="Binder M."/>
            <person name="Riley R."/>
            <person name="Barry K."/>
            <person name="Blanchette R.A."/>
            <person name="Henrissat B."/>
            <person name="Martinez A.T."/>
            <person name="Otillar R."/>
            <person name="Spatafora J.W."/>
            <person name="Yadav J.S."/>
            <person name="Aerts A."/>
            <person name="Benoit I."/>
            <person name="Boyd A."/>
            <person name="Carlson A."/>
            <person name="Copeland A."/>
            <person name="Coutinho P.M."/>
            <person name="de Vries R.P."/>
            <person name="Ferreira P."/>
            <person name="Findley K."/>
            <person name="Foster B."/>
            <person name="Gaskell J."/>
            <person name="Glotzer D."/>
            <person name="Gorecki P."/>
            <person name="Heitman J."/>
            <person name="Hesse C."/>
            <person name="Hori C."/>
            <person name="Igarashi K."/>
            <person name="Jurgens J.A."/>
            <person name="Kallen N."/>
            <person name="Kersten P."/>
            <person name="Kohler A."/>
            <person name="Kuees U."/>
            <person name="Kumar T.K.A."/>
            <person name="Kuo A."/>
            <person name="LaButti K."/>
            <person name="Larrondo L.F."/>
            <person name="Lindquist E."/>
            <person name="Ling A."/>
            <person name="Lombard V."/>
            <person name="Lucas S."/>
            <person name="Lundell T."/>
            <person name="Martin R."/>
            <person name="McLaughlin D.J."/>
            <person name="Morgenstern I."/>
            <person name="Morin E."/>
            <person name="Murat C."/>
            <person name="Nagy L.G."/>
            <person name="Nolan M."/>
            <person name="Ohm R.A."/>
            <person name="Patyshakuliyeva A."/>
            <person name="Rokas A."/>
            <person name="Ruiz-Duenas F.J."/>
            <person name="Sabat G."/>
            <person name="Salamov A."/>
            <person name="Samejima M."/>
            <person name="Schmutz J."/>
            <person name="Slot J.C."/>
            <person name="St John F."/>
            <person name="Stenlid J."/>
            <person name="Sun H."/>
            <person name="Sun S."/>
            <person name="Syed K."/>
            <person name="Tsang A."/>
            <person name="Wiebenga A."/>
            <person name="Young D."/>
            <person name="Pisabarro A."/>
            <person name="Eastwood D.C."/>
            <person name="Martin F."/>
            <person name="Cullen D."/>
            <person name="Grigoriev I.V."/>
            <person name="Hibbett D.S."/>
        </authorList>
    </citation>
    <scope>NUCLEOTIDE SEQUENCE [LARGE SCALE GENOMIC DNA]</scope>
    <source>
        <strain evidence="5 6">ATCC 11539</strain>
    </source>
</reference>
<dbReference type="AlphaFoldDB" id="S7PWE4"/>
<dbReference type="GO" id="GO:0008033">
    <property type="term" value="P:tRNA processing"/>
    <property type="evidence" value="ECO:0007669"/>
    <property type="project" value="UniProtKB-KW"/>
</dbReference>
<dbReference type="HOGENOM" id="CLU_041468_0_0_1"/>
<dbReference type="OMA" id="FEIDYAG"/>
<dbReference type="STRING" id="670483.S7PWE4"/>
<dbReference type="GeneID" id="19300929"/>
<comment type="subcellular location">
    <subcellularLocation>
        <location evidence="1">Nucleus</location>
    </subcellularLocation>
</comment>
<protein>
    <submittedName>
        <fullName evidence="5">PHP domain-like protein</fullName>
    </submittedName>
</protein>
<dbReference type="EMBL" id="KB469310">
    <property type="protein sequence ID" value="EPQ51647.1"/>
    <property type="molecule type" value="Genomic_DNA"/>
</dbReference>
<dbReference type="PANTHER" id="PTHR13031:SF0">
    <property type="entry name" value="RIBONUCLEASE P PROTEIN SUBUNIT P30"/>
    <property type="match status" value="1"/>
</dbReference>
<dbReference type="eggNOG" id="KOG2363">
    <property type="taxonomic scope" value="Eukaryota"/>
</dbReference>
<evidence type="ECO:0000256" key="1">
    <source>
        <dbReference type="ARBA" id="ARBA00004123"/>
    </source>
</evidence>
<evidence type="ECO:0000256" key="3">
    <source>
        <dbReference type="ARBA" id="ARBA00022694"/>
    </source>
</evidence>
<dbReference type="GO" id="GO:0003723">
    <property type="term" value="F:RNA binding"/>
    <property type="evidence" value="ECO:0007669"/>
    <property type="project" value="TreeGrafter"/>
</dbReference>
<gene>
    <name evidence="5" type="ORF">GLOTRDRAFT_123182</name>
</gene>
<evidence type="ECO:0000313" key="6">
    <source>
        <dbReference type="Proteomes" id="UP000030669"/>
    </source>
</evidence>
<dbReference type="InterPro" id="IPR016195">
    <property type="entry name" value="Pol/histidinol_Pase-like"/>
</dbReference>
<dbReference type="Pfam" id="PF01876">
    <property type="entry name" value="RNase_P_p30"/>
    <property type="match status" value="1"/>
</dbReference>
<name>S7PWE4_GLOTA</name>
<keyword evidence="6" id="KW-1185">Reference proteome</keyword>
<keyword evidence="3" id="KW-0819">tRNA processing</keyword>
<evidence type="ECO:0000256" key="4">
    <source>
        <dbReference type="SAM" id="MobiDB-lite"/>
    </source>
</evidence>
<proteinExistence type="inferred from homology"/>
<dbReference type="RefSeq" id="XP_007870087.1">
    <property type="nucleotide sequence ID" value="XM_007871896.1"/>
</dbReference>
<dbReference type="Proteomes" id="UP000030669">
    <property type="component" value="Unassembled WGS sequence"/>
</dbReference>
<dbReference type="KEGG" id="gtr:GLOTRDRAFT_123182"/>
<sequence>MRKRSDIVYLKRLTIVLDDESEKGFGLTNNNQSLVAPYDILALSPTTGGSFTLACLTHTLPSPLTTHIISLPLSLPRLPFHLKHTVVRTAIKNGAVFEVNYAGALGVEDGGEAGKRNWWAGARELVRVVKGKGVLVSGGVSNDWDLRAPRDVGNLITLLGLPQDVAHHASTTIPKSLVLRAQTRRTYRAILSEPKIVIPESATGQTEAAFTSETGSQVDVVQASCIQATSEPVKGQDQLPISTGPTAAGNGKKRPLELDDKVVPLSAEGDASERKKKKKRKNKDNGGVTS</sequence>
<dbReference type="OrthoDB" id="17948at2759"/>
<dbReference type="SUPFAM" id="SSF89550">
    <property type="entry name" value="PHP domain-like"/>
    <property type="match status" value="1"/>
</dbReference>
<comment type="similarity">
    <text evidence="2">Belongs to the eukaryotic/archaeal RNase P protein component 3 family.</text>
</comment>
<organism evidence="5 6">
    <name type="scientific">Gloeophyllum trabeum (strain ATCC 11539 / FP-39264 / Madison 617)</name>
    <name type="common">Brown rot fungus</name>
    <dbReference type="NCBI Taxonomy" id="670483"/>
    <lineage>
        <taxon>Eukaryota</taxon>
        <taxon>Fungi</taxon>
        <taxon>Dikarya</taxon>
        <taxon>Basidiomycota</taxon>
        <taxon>Agaricomycotina</taxon>
        <taxon>Agaricomycetes</taxon>
        <taxon>Gloeophyllales</taxon>
        <taxon>Gloeophyllaceae</taxon>
        <taxon>Gloeophyllum</taxon>
    </lineage>
</organism>